<dbReference type="EMBL" id="ML991771">
    <property type="protein sequence ID" value="KAF2239991.1"/>
    <property type="molecule type" value="Genomic_DNA"/>
</dbReference>
<evidence type="ECO:0000313" key="1">
    <source>
        <dbReference type="EMBL" id="KAF2239991.1"/>
    </source>
</evidence>
<name>A0A6A6HPP2_VIRVR</name>
<evidence type="ECO:0000313" key="2">
    <source>
        <dbReference type="Proteomes" id="UP000800092"/>
    </source>
</evidence>
<protein>
    <submittedName>
        <fullName evidence="1">Uncharacterized protein</fullName>
    </submittedName>
</protein>
<dbReference type="AlphaFoldDB" id="A0A6A6HPP2"/>
<keyword evidence="2" id="KW-1185">Reference proteome</keyword>
<organism evidence="1 2">
    <name type="scientific">Viridothelium virens</name>
    <name type="common">Speckled blister lichen</name>
    <name type="synonym">Trypethelium virens</name>
    <dbReference type="NCBI Taxonomy" id="1048519"/>
    <lineage>
        <taxon>Eukaryota</taxon>
        <taxon>Fungi</taxon>
        <taxon>Dikarya</taxon>
        <taxon>Ascomycota</taxon>
        <taxon>Pezizomycotina</taxon>
        <taxon>Dothideomycetes</taxon>
        <taxon>Dothideomycetes incertae sedis</taxon>
        <taxon>Trypetheliales</taxon>
        <taxon>Trypetheliaceae</taxon>
        <taxon>Viridothelium</taxon>
    </lineage>
</organism>
<reference evidence="1" key="1">
    <citation type="journal article" date="2020" name="Stud. Mycol.">
        <title>101 Dothideomycetes genomes: a test case for predicting lifestyles and emergence of pathogens.</title>
        <authorList>
            <person name="Haridas S."/>
            <person name="Albert R."/>
            <person name="Binder M."/>
            <person name="Bloem J."/>
            <person name="Labutti K."/>
            <person name="Salamov A."/>
            <person name="Andreopoulos B."/>
            <person name="Baker S."/>
            <person name="Barry K."/>
            <person name="Bills G."/>
            <person name="Bluhm B."/>
            <person name="Cannon C."/>
            <person name="Castanera R."/>
            <person name="Culley D."/>
            <person name="Daum C."/>
            <person name="Ezra D."/>
            <person name="Gonzalez J."/>
            <person name="Henrissat B."/>
            <person name="Kuo A."/>
            <person name="Liang C."/>
            <person name="Lipzen A."/>
            <person name="Lutzoni F."/>
            <person name="Magnuson J."/>
            <person name="Mondo S."/>
            <person name="Nolan M."/>
            <person name="Ohm R."/>
            <person name="Pangilinan J."/>
            <person name="Park H.-J."/>
            <person name="Ramirez L."/>
            <person name="Alfaro M."/>
            <person name="Sun H."/>
            <person name="Tritt A."/>
            <person name="Yoshinaga Y."/>
            <person name="Zwiers L.-H."/>
            <person name="Turgeon B."/>
            <person name="Goodwin S."/>
            <person name="Spatafora J."/>
            <person name="Crous P."/>
            <person name="Grigoriev I."/>
        </authorList>
    </citation>
    <scope>NUCLEOTIDE SEQUENCE</scope>
    <source>
        <strain evidence="1">Tuck. ex Michener</strain>
    </source>
</reference>
<dbReference type="Proteomes" id="UP000800092">
    <property type="component" value="Unassembled WGS sequence"/>
</dbReference>
<gene>
    <name evidence="1" type="ORF">EV356DRAFT_7168</name>
</gene>
<proteinExistence type="predicted"/>
<sequence length="141" mass="15955">MRPRRTESARTLLLVINRNMMNKDGLRLLLMTTGMDLVLAISVEHFSVQRALIKDFSPRRCLELPPGLCESGHMDFRLSILMSLRSSTGTTCLHDNKRGSSTGVCRPLICMTPQMLRYGDTFPGGQQYHFANYLLRYGSCP</sequence>
<accession>A0A6A6HPP2</accession>